<dbReference type="InterPro" id="IPR002711">
    <property type="entry name" value="HNH"/>
</dbReference>
<dbReference type="Pfam" id="PF01844">
    <property type="entry name" value="HNH"/>
    <property type="match status" value="1"/>
</dbReference>
<evidence type="ECO:0000259" key="1">
    <source>
        <dbReference type="SMART" id="SM00507"/>
    </source>
</evidence>
<name>A0A6N7W5A8_9ACTO</name>
<gene>
    <name evidence="2" type="ORF">FYJ24_06900</name>
</gene>
<accession>A0A6N7W5A8</accession>
<dbReference type="GO" id="GO:0008270">
    <property type="term" value="F:zinc ion binding"/>
    <property type="evidence" value="ECO:0007669"/>
    <property type="project" value="InterPro"/>
</dbReference>
<dbReference type="GO" id="GO:0003676">
    <property type="term" value="F:nucleic acid binding"/>
    <property type="evidence" value="ECO:0007669"/>
    <property type="project" value="InterPro"/>
</dbReference>
<dbReference type="GO" id="GO:0004519">
    <property type="term" value="F:endonuclease activity"/>
    <property type="evidence" value="ECO:0007669"/>
    <property type="project" value="UniProtKB-KW"/>
</dbReference>
<dbReference type="EMBL" id="VULO01000007">
    <property type="protein sequence ID" value="MSS84495.1"/>
    <property type="molecule type" value="Genomic_DNA"/>
</dbReference>
<sequence length="99" mass="10673">MQADAGKEWAILDYAPGGPRGKTAKYGGRFDVVDRFVVFERDGWICQLCGGPVDPELKRPDVMSASLDHVVPLSLGGDHSMENSQLAHLSCNSAKGSRV</sequence>
<reference evidence="2 3" key="1">
    <citation type="submission" date="2019-08" db="EMBL/GenBank/DDBJ databases">
        <title>In-depth cultivation of the pig gut microbiome towards novel bacterial diversity and tailored functional studies.</title>
        <authorList>
            <person name="Wylensek D."/>
            <person name="Hitch T.C.A."/>
            <person name="Clavel T."/>
        </authorList>
    </citation>
    <scope>NUCLEOTIDE SEQUENCE [LARGE SCALE GENOMIC DNA]</scope>
    <source>
        <strain evidence="2 3">WB03_NA08</strain>
    </source>
</reference>
<evidence type="ECO:0000313" key="3">
    <source>
        <dbReference type="Proteomes" id="UP000470875"/>
    </source>
</evidence>
<dbReference type="CDD" id="cd00085">
    <property type="entry name" value="HNHc"/>
    <property type="match status" value="1"/>
</dbReference>
<keyword evidence="3" id="KW-1185">Reference proteome</keyword>
<dbReference type="Gene3D" id="1.10.30.50">
    <property type="match status" value="1"/>
</dbReference>
<comment type="caution">
    <text evidence="2">The sequence shown here is derived from an EMBL/GenBank/DDBJ whole genome shotgun (WGS) entry which is preliminary data.</text>
</comment>
<organism evidence="2 3">
    <name type="scientific">Scrofimicrobium canadense</name>
    <dbReference type="NCBI Taxonomy" id="2652290"/>
    <lineage>
        <taxon>Bacteria</taxon>
        <taxon>Bacillati</taxon>
        <taxon>Actinomycetota</taxon>
        <taxon>Actinomycetes</taxon>
        <taxon>Actinomycetales</taxon>
        <taxon>Actinomycetaceae</taxon>
        <taxon>Scrofimicrobium</taxon>
    </lineage>
</organism>
<keyword evidence="2" id="KW-0378">Hydrolase</keyword>
<proteinExistence type="predicted"/>
<keyword evidence="2" id="KW-0255">Endonuclease</keyword>
<dbReference type="SMART" id="SM00507">
    <property type="entry name" value="HNHc"/>
    <property type="match status" value="1"/>
</dbReference>
<evidence type="ECO:0000313" key="2">
    <source>
        <dbReference type="EMBL" id="MSS84495.1"/>
    </source>
</evidence>
<keyword evidence="2" id="KW-0540">Nuclease</keyword>
<dbReference type="Proteomes" id="UP000470875">
    <property type="component" value="Unassembled WGS sequence"/>
</dbReference>
<protein>
    <submittedName>
        <fullName evidence="2">HNH endonuclease</fullName>
    </submittedName>
</protein>
<feature type="domain" description="HNH nuclease" evidence="1">
    <location>
        <begin position="33"/>
        <end position="93"/>
    </location>
</feature>
<dbReference type="RefSeq" id="WP_154545023.1">
    <property type="nucleotide sequence ID" value="NZ_VULO01000007.1"/>
</dbReference>
<dbReference type="AlphaFoldDB" id="A0A6N7W5A8"/>
<dbReference type="InterPro" id="IPR003615">
    <property type="entry name" value="HNH_nuc"/>
</dbReference>